<dbReference type="RefSeq" id="WP_224041703.1">
    <property type="nucleotide sequence ID" value="NZ_CAJZAH010000002.1"/>
</dbReference>
<reference evidence="1 2" key="1">
    <citation type="submission" date="2021-08" db="EMBL/GenBank/DDBJ databases">
        <authorList>
            <person name="Peeters C."/>
        </authorList>
    </citation>
    <scope>NUCLEOTIDE SEQUENCE [LARGE SCALE GENOMIC DNA]</scope>
    <source>
        <strain evidence="1 2">LMG 21510</strain>
    </source>
</reference>
<keyword evidence="2" id="KW-1185">Reference proteome</keyword>
<protein>
    <submittedName>
        <fullName evidence="1">Uncharacterized protein</fullName>
    </submittedName>
</protein>
<evidence type="ECO:0000313" key="1">
    <source>
        <dbReference type="EMBL" id="CAG9173134.1"/>
    </source>
</evidence>
<gene>
    <name evidence="1" type="ORF">LMG21510_02164</name>
</gene>
<name>A0ABN7YI31_9BURK</name>
<dbReference type="EMBL" id="CAJZAH010000002">
    <property type="protein sequence ID" value="CAG9173134.1"/>
    <property type="molecule type" value="Genomic_DNA"/>
</dbReference>
<proteinExistence type="predicted"/>
<sequence>MSDAVFADTRQALLIAYMVSALEPRQPAPFRKALIRAMEAQEHLTGQQEAWLAQLRGTPAESTVNFGGLTSDEVRAQCSAVISAVNSKLPAPEQWVVRARFIPTEHEDVGAHGSRTKRYFYSRDRLEAIRQLARWLPEGLCPVTGLALDMLTARVFADGEKLAISFRDMATAFGGNHMTYARAYPKLRARLIELEKVAVGRLTPYFERTGLIEAEESVA</sequence>
<organism evidence="1 2">
    <name type="scientific">Cupriavidus respiraculi</name>
    <dbReference type="NCBI Taxonomy" id="195930"/>
    <lineage>
        <taxon>Bacteria</taxon>
        <taxon>Pseudomonadati</taxon>
        <taxon>Pseudomonadota</taxon>
        <taxon>Betaproteobacteria</taxon>
        <taxon>Burkholderiales</taxon>
        <taxon>Burkholderiaceae</taxon>
        <taxon>Cupriavidus</taxon>
    </lineage>
</organism>
<comment type="caution">
    <text evidence="1">The sequence shown here is derived from an EMBL/GenBank/DDBJ whole genome shotgun (WGS) entry which is preliminary data.</text>
</comment>
<evidence type="ECO:0000313" key="2">
    <source>
        <dbReference type="Proteomes" id="UP000721236"/>
    </source>
</evidence>
<accession>A0ABN7YI31</accession>
<dbReference type="Proteomes" id="UP000721236">
    <property type="component" value="Unassembled WGS sequence"/>
</dbReference>